<accession>A0A3S3A5J5</accession>
<evidence type="ECO:0000313" key="1">
    <source>
        <dbReference type="EMBL" id="RVW02556.1"/>
    </source>
</evidence>
<dbReference type="InterPro" id="IPR024520">
    <property type="entry name" value="DUF3558"/>
</dbReference>
<reference evidence="1 2" key="1">
    <citation type="submission" date="2018-11" db="EMBL/GenBank/DDBJ databases">
        <title>Rhodococcus spongicola sp. nov. and Rhodococcus xishaensis sp. nov. from marine sponges.</title>
        <authorList>
            <person name="Li L."/>
            <person name="Lin H.W."/>
        </authorList>
    </citation>
    <scope>NUCLEOTIDE SEQUENCE [LARGE SCALE GENOMIC DNA]</scope>
    <source>
        <strain evidence="1 2">LHW50502</strain>
    </source>
</reference>
<sequence length="175" mass="18642">MGRRGGAIVAAASVLALVGCGSGGEGQAETKAQSEEPVFDPCSVPEDVLLAIGVDPATEERDIMGVKQPGWSLCSWRETDRAFYFTIFATGRPLDAIRTNERAIDVTSIDLPGRGEAFTFRETSDTLNKHCDVLLTAGPDTLMLRTSLAKGLPPAESPCPQAIENAKLLEPSLPR</sequence>
<dbReference type="RefSeq" id="WP_127947700.1">
    <property type="nucleotide sequence ID" value="NZ_RKLN01000004.1"/>
</dbReference>
<dbReference type="OrthoDB" id="4552889at2"/>
<evidence type="ECO:0000313" key="2">
    <source>
        <dbReference type="Proteomes" id="UP000284333"/>
    </source>
</evidence>
<dbReference type="PROSITE" id="PS51257">
    <property type="entry name" value="PROKAR_LIPOPROTEIN"/>
    <property type="match status" value="1"/>
</dbReference>
<dbReference type="EMBL" id="RKLN01000004">
    <property type="protein sequence ID" value="RVW02556.1"/>
    <property type="molecule type" value="Genomic_DNA"/>
</dbReference>
<gene>
    <name evidence="1" type="ORF">EF834_11655</name>
</gene>
<dbReference type="Pfam" id="PF12079">
    <property type="entry name" value="DUF3558"/>
    <property type="match status" value="1"/>
</dbReference>
<keyword evidence="2" id="KW-1185">Reference proteome</keyword>
<protein>
    <submittedName>
        <fullName evidence="1">DUF3558 domain-containing protein</fullName>
    </submittedName>
</protein>
<organism evidence="1 2">
    <name type="scientific">Rhodococcus spongiicola</name>
    <dbReference type="NCBI Taxonomy" id="2487352"/>
    <lineage>
        <taxon>Bacteria</taxon>
        <taxon>Bacillati</taxon>
        <taxon>Actinomycetota</taxon>
        <taxon>Actinomycetes</taxon>
        <taxon>Mycobacteriales</taxon>
        <taxon>Nocardiaceae</taxon>
        <taxon>Rhodococcus</taxon>
    </lineage>
</organism>
<dbReference type="Proteomes" id="UP000284333">
    <property type="component" value="Unassembled WGS sequence"/>
</dbReference>
<comment type="caution">
    <text evidence="1">The sequence shown here is derived from an EMBL/GenBank/DDBJ whole genome shotgun (WGS) entry which is preliminary data.</text>
</comment>
<name>A0A3S3A5J5_9NOCA</name>
<dbReference type="AlphaFoldDB" id="A0A3S3A5J5"/>
<proteinExistence type="predicted"/>